<dbReference type="InterPro" id="IPR031807">
    <property type="entry name" value="HicB-like"/>
</dbReference>
<dbReference type="SUPFAM" id="SSF143100">
    <property type="entry name" value="TTHA1013/TTHA0281-like"/>
    <property type="match status" value="1"/>
</dbReference>
<feature type="domain" description="HicB-like antitoxin of toxin-antitoxin system" evidence="1">
    <location>
        <begin position="7"/>
        <end position="78"/>
    </location>
</feature>
<accession>A0ABQ4U666</accession>
<dbReference type="PANTHER" id="PTHR34504:SF2">
    <property type="entry name" value="UPF0150 PROTEIN SSL0259"/>
    <property type="match status" value="1"/>
</dbReference>
<dbReference type="InterPro" id="IPR035069">
    <property type="entry name" value="TTHA1013/TTHA0281-like"/>
</dbReference>
<reference evidence="2" key="1">
    <citation type="journal article" date="2021" name="Front. Microbiol.">
        <title>Comprehensive Comparative Genomics and Phenotyping of Methylobacterium Species.</title>
        <authorList>
            <person name="Alessa O."/>
            <person name="Ogura Y."/>
            <person name="Fujitani Y."/>
            <person name="Takami H."/>
            <person name="Hayashi T."/>
            <person name="Sahin N."/>
            <person name="Tani A."/>
        </authorList>
    </citation>
    <scope>NUCLEOTIDE SEQUENCE</scope>
    <source>
        <strain evidence="2">DSM 23632</strain>
    </source>
</reference>
<organism evidence="2 3">
    <name type="scientific">Methylobacterium trifolii</name>
    <dbReference type="NCBI Taxonomy" id="1003092"/>
    <lineage>
        <taxon>Bacteria</taxon>
        <taxon>Pseudomonadati</taxon>
        <taxon>Pseudomonadota</taxon>
        <taxon>Alphaproteobacteria</taxon>
        <taxon>Hyphomicrobiales</taxon>
        <taxon>Methylobacteriaceae</taxon>
        <taxon>Methylobacterium</taxon>
    </lineage>
</organism>
<reference evidence="2" key="2">
    <citation type="submission" date="2021-08" db="EMBL/GenBank/DDBJ databases">
        <authorList>
            <person name="Tani A."/>
            <person name="Ola A."/>
            <person name="Ogura Y."/>
            <person name="Katsura K."/>
            <person name="Hayashi T."/>
        </authorList>
    </citation>
    <scope>NUCLEOTIDE SEQUENCE</scope>
    <source>
        <strain evidence="2">DSM 23632</strain>
    </source>
</reference>
<sequence length="96" mass="10543">MIRYLGILERDPGSLWGIWFPDLPGCATAGETADIALDRAPDVLRLWIEDAQTENEALPRARSIEDLKQDAEVREALSAGHAVIVVQIPEFEAMAG</sequence>
<name>A0ABQ4U666_9HYPH</name>
<dbReference type="Pfam" id="PF15919">
    <property type="entry name" value="HicB_lk_antitox"/>
    <property type="match status" value="1"/>
</dbReference>
<evidence type="ECO:0000259" key="1">
    <source>
        <dbReference type="Pfam" id="PF15919"/>
    </source>
</evidence>
<dbReference type="InterPro" id="IPR051404">
    <property type="entry name" value="TA_system_antitoxin"/>
</dbReference>
<evidence type="ECO:0000313" key="2">
    <source>
        <dbReference type="EMBL" id="GJE61868.1"/>
    </source>
</evidence>
<proteinExistence type="predicted"/>
<comment type="caution">
    <text evidence="2">The sequence shown here is derived from an EMBL/GenBank/DDBJ whole genome shotgun (WGS) entry which is preliminary data.</text>
</comment>
<dbReference type="EMBL" id="BPRB01000252">
    <property type="protein sequence ID" value="GJE61868.1"/>
    <property type="molecule type" value="Genomic_DNA"/>
</dbReference>
<keyword evidence="3" id="KW-1185">Reference proteome</keyword>
<dbReference type="Gene3D" id="3.30.160.250">
    <property type="match status" value="1"/>
</dbReference>
<dbReference type="PANTHER" id="PTHR34504">
    <property type="entry name" value="ANTITOXIN HICB"/>
    <property type="match status" value="1"/>
</dbReference>
<protein>
    <recommendedName>
        <fullName evidence="1">HicB-like antitoxin of toxin-antitoxin system domain-containing protein</fullName>
    </recommendedName>
</protein>
<evidence type="ECO:0000313" key="3">
    <source>
        <dbReference type="Proteomes" id="UP001055057"/>
    </source>
</evidence>
<gene>
    <name evidence="2" type="ORF">MPOCJGCO_3994</name>
</gene>
<dbReference type="RefSeq" id="WP_238184423.1">
    <property type="nucleotide sequence ID" value="NZ_BPRB01000252.1"/>
</dbReference>
<dbReference type="Proteomes" id="UP001055057">
    <property type="component" value="Unassembled WGS sequence"/>
</dbReference>